<accession>A0AAV1RZS7</accession>
<feature type="compositionally biased region" description="Basic and acidic residues" evidence="1">
    <location>
        <begin position="553"/>
        <end position="569"/>
    </location>
</feature>
<evidence type="ECO:0000256" key="1">
    <source>
        <dbReference type="SAM" id="MobiDB-lite"/>
    </source>
</evidence>
<evidence type="ECO:0000313" key="3">
    <source>
        <dbReference type="EMBL" id="CAK7341687.1"/>
    </source>
</evidence>
<dbReference type="PANTHER" id="PTHR12341">
    <property type="entry name" value="5'-&gt;3' EXORIBONUCLEASE"/>
    <property type="match status" value="1"/>
</dbReference>
<keyword evidence="4" id="KW-1185">Reference proteome</keyword>
<evidence type="ECO:0000313" key="4">
    <source>
        <dbReference type="Proteomes" id="UP001314170"/>
    </source>
</evidence>
<reference evidence="3 4" key="1">
    <citation type="submission" date="2024-01" db="EMBL/GenBank/DDBJ databases">
        <authorList>
            <person name="Waweru B."/>
        </authorList>
    </citation>
    <scope>NUCLEOTIDE SEQUENCE [LARGE SCALE GENOMIC DNA]</scope>
</reference>
<feature type="compositionally biased region" description="Polar residues" evidence="1">
    <location>
        <begin position="45"/>
        <end position="66"/>
    </location>
</feature>
<comment type="caution">
    <text evidence="3">The sequence shown here is derived from an EMBL/GenBank/DDBJ whole genome shotgun (WGS) entry which is preliminary data.</text>
</comment>
<feature type="region of interest" description="Disordered" evidence="1">
    <location>
        <begin position="505"/>
        <end position="597"/>
    </location>
</feature>
<dbReference type="AlphaFoldDB" id="A0AAV1RZS7"/>
<feature type="domain" description="Xrn1 helical" evidence="2">
    <location>
        <begin position="163"/>
        <end position="376"/>
    </location>
</feature>
<feature type="domain" description="Xrn1 helical" evidence="2">
    <location>
        <begin position="3"/>
        <end position="129"/>
    </location>
</feature>
<gene>
    <name evidence="3" type="ORF">DCAF_LOCUS16409</name>
</gene>
<dbReference type="GO" id="GO:0004534">
    <property type="term" value="F:5'-3' RNA exonuclease activity"/>
    <property type="evidence" value="ECO:0007669"/>
    <property type="project" value="TreeGrafter"/>
</dbReference>
<sequence>MQKEREIRFQQISKRQQVFHSAKSLSDDGVSEGCKSSVKLKRAPLSQNQQNPQSTEAKGSNHCSSNGTSAVVDKIKLGDEGWKERFYAEKFEAKSEDERDTIRRHAVSKYVEGICWVMHYYYEGVCSWQCSNVENWIIEARGPSLGLMFYLPSQSAKNYDIMFYPYHYAPFASDFYGCGQLEIQFTLGEPFKPFDQLMAVLPAARKLMTDASSPLLDFYPTDFELDMNGKRFSWQAICKLPFIEESRLLSEIAKVEHMLTDEERQRNRLGYDFLCIHVSHPLAVKIIFLSECEDQSTLPKANAKLKIDPKISGGMNGYVYISDKLDWPLEIHSPIDGMPTIVRNQVISVFYEYPPFHSHIPRLPEGVILPKKSVTKCNILQANHLWHDPAVSGRVSSKRQIPKSISGPQLAKLARRLVSTYNNSSKHLGIHRCAKPGFPRDADRMGQMRTQVQTKKRKWGKSNRNHLDGRSKESRGGKNDFVPIIDVKKLGSSILRQRRKICGDNGSAGVEEIKTDKSKKRKRRSKKTKHKQGAGIPDGVEKPESSIKQQINSDDKPAGADGENDNKEAKSRKRQSRKRKQRNKKGNQDNGDDVLSKKAENLGSCNHIRELPSCILQEQSGGDVHAGGVGALELKTEVKFMKRKKNEPDGIRVNNVEKLESCALVEKRGVDVHAGRNGALELRSEVKSKKRKQRSKKKRKIEADGILINNAEKSESCALPGTCLFSTS</sequence>
<feature type="compositionally biased region" description="Basic residues" evidence="1">
    <location>
        <begin position="570"/>
        <end position="585"/>
    </location>
</feature>
<feature type="compositionally biased region" description="Basic residues" evidence="1">
    <location>
        <begin position="454"/>
        <end position="464"/>
    </location>
</feature>
<dbReference type="Gene3D" id="1.25.40.1050">
    <property type="match status" value="1"/>
</dbReference>
<feature type="region of interest" description="Disordered" evidence="1">
    <location>
        <begin position="435"/>
        <end position="480"/>
    </location>
</feature>
<dbReference type="Pfam" id="PF17846">
    <property type="entry name" value="XRN_M"/>
    <property type="match status" value="2"/>
</dbReference>
<feature type="region of interest" description="Disordered" evidence="1">
    <location>
        <begin position="20"/>
        <end position="66"/>
    </location>
</feature>
<dbReference type="GO" id="GO:0005634">
    <property type="term" value="C:nucleus"/>
    <property type="evidence" value="ECO:0007669"/>
    <property type="project" value="TreeGrafter"/>
</dbReference>
<protein>
    <recommendedName>
        <fullName evidence="2">Xrn1 helical domain-containing protein</fullName>
    </recommendedName>
</protein>
<dbReference type="PANTHER" id="PTHR12341:SF53">
    <property type="entry name" value="5'-3' EXORIBONUCLEASE"/>
    <property type="match status" value="1"/>
</dbReference>
<dbReference type="GO" id="GO:0003723">
    <property type="term" value="F:RNA binding"/>
    <property type="evidence" value="ECO:0007669"/>
    <property type="project" value="TreeGrafter"/>
</dbReference>
<evidence type="ECO:0000259" key="2">
    <source>
        <dbReference type="Pfam" id="PF17846"/>
    </source>
</evidence>
<proteinExistence type="predicted"/>
<dbReference type="EMBL" id="CAWUPB010001160">
    <property type="protein sequence ID" value="CAK7341687.1"/>
    <property type="molecule type" value="Genomic_DNA"/>
</dbReference>
<organism evidence="3 4">
    <name type="scientific">Dovyalis caffra</name>
    <dbReference type="NCBI Taxonomy" id="77055"/>
    <lineage>
        <taxon>Eukaryota</taxon>
        <taxon>Viridiplantae</taxon>
        <taxon>Streptophyta</taxon>
        <taxon>Embryophyta</taxon>
        <taxon>Tracheophyta</taxon>
        <taxon>Spermatophyta</taxon>
        <taxon>Magnoliopsida</taxon>
        <taxon>eudicotyledons</taxon>
        <taxon>Gunneridae</taxon>
        <taxon>Pentapetalae</taxon>
        <taxon>rosids</taxon>
        <taxon>fabids</taxon>
        <taxon>Malpighiales</taxon>
        <taxon>Salicaceae</taxon>
        <taxon>Flacourtieae</taxon>
        <taxon>Dovyalis</taxon>
    </lineage>
</organism>
<dbReference type="InterPro" id="IPR027073">
    <property type="entry name" value="5_3_exoribonuclease"/>
</dbReference>
<dbReference type="GO" id="GO:0000956">
    <property type="term" value="P:nuclear-transcribed mRNA catabolic process"/>
    <property type="evidence" value="ECO:0007669"/>
    <property type="project" value="TreeGrafter"/>
</dbReference>
<dbReference type="Proteomes" id="UP001314170">
    <property type="component" value="Unassembled WGS sequence"/>
</dbReference>
<feature type="compositionally biased region" description="Basic residues" evidence="1">
    <location>
        <begin position="517"/>
        <end position="532"/>
    </location>
</feature>
<name>A0AAV1RZS7_9ROSI</name>
<feature type="compositionally biased region" description="Basic and acidic residues" evidence="1">
    <location>
        <begin position="465"/>
        <end position="478"/>
    </location>
</feature>
<dbReference type="InterPro" id="IPR041412">
    <property type="entry name" value="Xrn1_helical"/>
</dbReference>